<dbReference type="PANTHER" id="PTHR12983:SF9">
    <property type="entry name" value="E3 UBIQUITIN-PROTEIN LIGASE RNF10"/>
    <property type="match status" value="1"/>
</dbReference>
<evidence type="ECO:0000313" key="4">
    <source>
        <dbReference type="Proteomes" id="UP000692954"/>
    </source>
</evidence>
<accession>A0A8S1NXD8</accession>
<dbReference type="GO" id="GO:0045944">
    <property type="term" value="P:positive regulation of transcription by RNA polymerase II"/>
    <property type="evidence" value="ECO:0007669"/>
    <property type="project" value="TreeGrafter"/>
</dbReference>
<dbReference type="PANTHER" id="PTHR12983">
    <property type="entry name" value="RING FINGER 10 FAMILY MEMBER"/>
    <property type="match status" value="1"/>
</dbReference>
<dbReference type="OrthoDB" id="302966at2759"/>
<dbReference type="InterPro" id="IPR039739">
    <property type="entry name" value="MAG2/RNF10"/>
</dbReference>
<dbReference type="Proteomes" id="UP000692954">
    <property type="component" value="Unassembled WGS sequence"/>
</dbReference>
<dbReference type="EMBL" id="CAJJDN010000062">
    <property type="protein sequence ID" value="CAD8094225.1"/>
    <property type="molecule type" value="Genomic_DNA"/>
</dbReference>
<proteinExistence type="predicted"/>
<keyword evidence="2" id="KW-0963">Cytoplasm</keyword>
<comment type="subcellular location">
    <subcellularLocation>
        <location evidence="1">Cytoplasm</location>
    </subcellularLocation>
</comment>
<evidence type="ECO:0000313" key="3">
    <source>
        <dbReference type="EMBL" id="CAD8094225.1"/>
    </source>
</evidence>
<evidence type="ECO:0000256" key="1">
    <source>
        <dbReference type="ARBA" id="ARBA00004496"/>
    </source>
</evidence>
<keyword evidence="4" id="KW-1185">Reference proteome</keyword>
<organism evidence="3 4">
    <name type="scientific">Paramecium sonneborni</name>
    <dbReference type="NCBI Taxonomy" id="65129"/>
    <lineage>
        <taxon>Eukaryota</taxon>
        <taxon>Sar</taxon>
        <taxon>Alveolata</taxon>
        <taxon>Ciliophora</taxon>
        <taxon>Intramacronucleata</taxon>
        <taxon>Oligohymenophorea</taxon>
        <taxon>Peniculida</taxon>
        <taxon>Parameciidae</taxon>
        <taxon>Paramecium</taxon>
    </lineage>
</organism>
<dbReference type="AlphaFoldDB" id="A0A8S1NXD8"/>
<protein>
    <submittedName>
        <fullName evidence="3">Uncharacterized protein</fullName>
    </submittedName>
</protein>
<dbReference type="GO" id="GO:0000976">
    <property type="term" value="F:transcription cis-regulatory region binding"/>
    <property type="evidence" value="ECO:0007669"/>
    <property type="project" value="TreeGrafter"/>
</dbReference>
<comment type="caution">
    <text evidence="3">The sequence shown here is derived from an EMBL/GenBank/DDBJ whole genome shotgun (WGS) entry which is preliminary data.</text>
</comment>
<gene>
    <name evidence="3" type="ORF">PSON_ATCC_30995.1.T0620077</name>
</gene>
<dbReference type="GO" id="GO:0005737">
    <property type="term" value="C:cytoplasm"/>
    <property type="evidence" value="ECO:0007669"/>
    <property type="project" value="UniProtKB-SubCell"/>
</dbReference>
<sequence>MNLLNFQLQKMPTELSQNLKEITHLIGIILSKASSTIILLLQKPPSKKRNSILLREKWCLLSYLHENLRYYISYLYKRYDIVIPYIIQCGFIYCLPYYQRHKLQIELNQKCSLCEELAILSELKSVKISNIKQKMLEIEYLNQNQVFQNETQLYVNGKKSFIQMRTLISNESYVMRIFEKENQQHQKQVIPIFVKLKFRSQFNFFLKNKISYQIKNLNLQSEIAFQLSPSKNEIIFQDSDGILGFFHPLCLKYMNLQYGNDYILNRFNHYCYKRINLCRRIRKQLDINFFLYIQLHTEIYFNEKYLKHILNKENMKDYQ</sequence>
<evidence type="ECO:0000256" key="2">
    <source>
        <dbReference type="ARBA" id="ARBA00022490"/>
    </source>
</evidence>
<reference evidence="3" key="1">
    <citation type="submission" date="2021-01" db="EMBL/GenBank/DDBJ databases">
        <authorList>
            <consortium name="Genoscope - CEA"/>
            <person name="William W."/>
        </authorList>
    </citation>
    <scope>NUCLEOTIDE SEQUENCE</scope>
</reference>
<name>A0A8S1NXD8_9CILI</name>